<evidence type="ECO:0000313" key="4">
    <source>
        <dbReference type="Proteomes" id="UP000070544"/>
    </source>
</evidence>
<proteinExistence type="predicted"/>
<feature type="compositionally biased region" description="Basic and acidic residues" evidence="1">
    <location>
        <begin position="53"/>
        <end position="64"/>
    </location>
</feature>
<dbReference type="AlphaFoldDB" id="A0A139AID3"/>
<keyword evidence="2" id="KW-1133">Transmembrane helix</keyword>
<dbReference type="Proteomes" id="UP000070544">
    <property type="component" value="Unassembled WGS sequence"/>
</dbReference>
<reference evidence="3 4" key="1">
    <citation type="journal article" date="2015" name="Genome Biol. Evol.">
        <title>Phylogenomic analyses indicate that early fungi evolved digesting cell walls of algal ancestors of land plants.</title>
        <authorList>
            <person name="Chang Y."/>
            <person name="Wang S."/>
            <person name="Sekimoto S."/>
            <person name="Aerts A.L."/>
            <person name="Choi C."/>
            <person name="Clum A."/>
            <person name="LaButti K.M."/>
            <person name="Lindquist E.A."/>
            <person name="Yee Ngan C."/>
            <person name="Ohm R.A."/>
            <person name="Salamov A.A."/>
            <person name="Grigoriev I.V."/>
            <person name="Spatafora J.W."/>
            <person name="Berbee M.L."/>
        </authorList>
    </citation>
    <scope>NUCLEOTIDE SEQUENCE [LARGE SCALE GENOMIC DNA]</scope>
    <source>
        <strain evidence="3 4">JEL478</strain>
    </source>
</reference>
<feature type="compositionally biased region" description="Low complexity" evidence="1">
    <location>
        <begin position="160"/>
        <end position="174"/>
    </location>
</feature>
<keyword evidence="4" id="KW-1185">Reference proteome</keyword>
<accession>A0A139AID3</accession>
<organism evidence="3 4">
    <name type="scientific">Gonapodya prolifera (strain JEL478)</name>
    <name type="common">Monoblepharis prolifera</name>
    <dbReference type="NCBI Taxonomy" id="1344416"/>
    <lineage>
        <taxon>Eukaryota</taxon>
        <taxon>Fungi</taxon>
        <taxon>Fungi incertae sedis</taxon>
        <taxon>Chytridiomycota</taxon>
        <taxon>Chytridiomycota incertae sedis</taxon>
        <taxon>Monoblepharidomycetes</taxon>
        <taxon>Monoblepharidales</taxon>
        <taxon>Gonapodyaceae</taxon>
        <taxon>Gonapodya</taxon>
    </lineage>
</organism>
<feature type="region of interest" description="Disordered" evidence="1">
    <location>
        <begin position="37"/>
        <end position="64"/>
    </location>
</feature>
<keyword evidence="2" id="KW-0472">Membrane</keyword>
<sequence length="292" mass="30675">MGSRRSPASDFWGSTGWNRQPAKLLNLNVDNWSYRLSDRQSGNAGSHGVPKPLRGDDWERPERPVKKSNRPMIIGISLFVVVASAAIIAGFVVALRPSGDSSSSGVQLAAAALSSSSSSMRRLTTMSSTTSLGNAPSLIPVRTIANPGQIATSAGPPPSTSAAASSTASGSATSLPTRTAKAGVEGDIIGLTLEQCISNLTWNPYPYLKPFANVNPGDTIGDVEYCITDAAGPCGQGIYNGTVKNCSLTFESFCYYNRAMGQFLQSQLYTGKNPPAKYFNCGQEECGATAKC</sequence>
<dbReference type="EMBL" id="KQ965756">
    <property type="protein sequence ID" value="KXS16183.1"/>
    <property type="molecule type" value="Genomic_DNA"/>
</dbReference>
<name>A0A139AID3_GONPJ</name>
<feature type="transmembrane region" description="Helical" evidence="2">
    <location>
        <begin position="73"/>
        <end position="95"/>
    </location>
</feature>
<protein>
    <submittedName>
        <fullName evidence="3">Uncharacterized protein</fullName>
    </submittedName>
</protein>
<evidence type="ECO:0000313" key="3">
    <source>
        <dbReference type="EMBL" id="KXS16183.1"/>
    </source>
</evidence>
<gene>
    <name evidence="3" type="ORF">M427DRAFT_31724</name>
</gene>
<feature type="region of interest" description="Disordered" evidence="1">
    <location>
        <begin position="148"/>
        <end position="178"/>
    </location>
</feature>
<evidence type="ECO:0000256" key="1">
    <source>
        <dbReference type="SAM" id="MobiDB-lite"/>
    </source>
</evidence>
<keyword evidence="2" id="KW-0812">Transmembrane</keyword>
<evidence type="ECO:0000256" key="2">
    <source>
        <dbReference type="SAM" id="Phobius"/>
    </source>
</evidence>